<keyword evidence="3" id="KW-1185">Reference proteome</keyword>
<feature type="non-terminal residue" evidence="2">
    <location>
        <position position="73"/>
    </location>
</feature>
<feature type="signal peptide" evidence="1">
    <location>
        <begin position="1"/>
        <end position="19"/>
    </location>
</feature>
<proteinExistence type="predicted"/>
<gene>
    <name evidence="2" type="ORF">T265_15593</name>
</gene>
<dbReference type="EMBL" id="KL597257">
    <property type="protein sequence ID" value="KER19287.1"/>
    <property type="molecule type" value="Genomic_DNA"/>
</dbReference>
<dbReference type="Proteomes" id="UP000054324">
    <property type="component" value="Unassembled WGS sequence"/>
</dbReference>
<reference evidence="2 3" key="1">
    <citation type="submission" date="2013-11" db="EMBL/GenBank/DDBJ databases">
        <title>Opisthorchis viverrini - life in the bile duct.</title>
        <authorList>
            <person name="Young N.D."/>
            <person name="Nagarajan N."/>
            <person name="Lin S.J."/>
            <person name="Korhonen P.K."/>
            <person name="Jex A.R."/>
            <person name="Hall R.S."/>
            <person name="Safavi-Hemami H."/>
            <person name="Kaewkong W."/>
            <person name="Bertrand D."/>
            <person name="Gao S."/>
            <person name="Seet Q."/>
            <person name="Wongkham S."/>
            <person name="Teh B.T."/>
            <person name="Wongkham C."/>
            <person name="Intapan P.M."/>
            <person name="Maleewong W."/>
            <person name="Yang X."/>
            <person name="Hu M."/>
            <person name="Wang Z."/>
            <person name="Hofmann A."/>
            <person name="Sternberg P.W."/>
            <person name="Tan P."/>
            <person name="Wang J."/>
            <person name="Gasser R.B."/>
        </authorList>
    </citation>
    <scope>NUCLEOTIDE SEQUENCE [LARGE SCALE GENOMIC DNA]</scope>
</reference>
<name>A0A074Z1C7_OPIVI</name>
<keyword evidence="1" id="KW-0732">Signal</keyword>
<dbReference type="KEGG" id="ovi:T265_15593"/>
<dbReference type="AlphaFoldDB" id="A0A074Z1C7"/>
<sequence>MRWFVSLVVIALATSATNSQTSVTSPDDGSAFMREVREKVLAMHPDFQPFITRKSDLEQYRAVAGAARVAFME</sequence>
<protein>
    <submittedName>
        <fullName evidence="2">Uncharacterized protein</fullName>
    </submittedName>
</protein>
<evidence type="ECO:0000256" key="1">
    <source>
        <dbReference type="SAM" id="SignalP"/>
    </source>
</evidence>
<dbReference type="OrthoDB" id="10373665at2759"/>
<organism evidence="2 3">
    <name type="scientific">Opisthorchis viverrini</name>
    <name type="common">Southeast Asian liver fluke</name>
    <dbReference type="NCBI Taxonomy" id="6198"/>
    <lineage>
        <taxon>Eukaryota</taxon>
        <taxon>Metazoa</taxon>
        <taxon>Spiralia</taxon>
        <taxon>Lophotrochozoa</taxon>
        <taxon>Platyhelminthes</taxon>
        <taxon>Trematoda</taxon>
        <taxon>Digenea</taxon>
        <taxon>Opisthorchiida</taxon>
        <taxon>Opisthorchiata</taxon>
        <taxon>Opisthorchiidae</taxon>
        <taxon>Opisthorchis</taxon>
    </lineage>
</organism>
<evidence type="ECO:0000313" key="2">
    <source>
        <dbReference type="EMBL" id="KER19287.1"/>
    </source>
</evidence>
<feature type="chain" id="PRO_5001703894" evidence="1">
    <location>
        <begin position="20"/>
        <end position="73"/>
    </location>
</feature>
<dbReference type="GeneID" id="20329758"/>
<accession>A0A074Z1C7</accession>
<dbReference type="CTD" id="20329758"/>
<dbReference type="RefSeq" id="XP_009176962.1">
    <property type="nucleotide sequence ID" value="XM_009178698.1"/>
</dbReference>
<evidence type="ECO:0000313" key="3">
    <source>
        <dbReference type="Proteomes" id="UP000054324"/>
    </source>
</evidence>